<evidence type="ECO:0000313" key="2">
    <source>
        <dbReference type="EMBL" id="SMC27450.1"/>
    </source>
</evidence>
<evidence type="ECO:0000313" key="3">
    <source>
        <dbReference type="Proteomes" id="UP000192783"/>
    </source>
</evidence>
<dbReference type="InterPro" id="IPR029063">
    <property type="entry name" value="SAM-dependent_MTases_sf"/>
</dbReference>
<protein>
    <recommendedName>
        <fullName evidence="4">Histone methylation protein DOT1</fullName>
    </recommendedName>
</protein>
<evidence type="ECO:0008006" key="4">
    <source>
        <dbReference type="Google" id="ProtNLM"/>
    </source>
</evidence>
<accession>A0A1W1XTY8</accession>
<name>A0A1W1XTY8_9BACT</name>
<dbReference type="Gene3D" id="3.40.50.150">
    <property type="entry name" value="Vaccinia Virus protein VP39"/>
    <property type="match status" value="1"/>
</dbReference>
<dbReference type="STRING" id="1121390.SAMN02746041_02956"/>
<evidence type="ECO:0000256" key="1">
    <source>
        <dbReference type="SAM" id="MobiDB-lite"/>
    </source>
</evidence>
<organism evidence="2 3">
    <name type="scientific">Desulfacinum hydrothermale DSM 13146</name>
    <dbReference type="NCBI Taxonomy" id="1121390"/>
    <lineage>
        <taxon>Bacteria</taxon>
        <taxon>Pseudomonadati</taxon>
        <taxon>Thermodesulfobacteriota</taxon>
        <taxon>Syntrophobacteria</taxon>
        <taxon>Syntrophobacterales</taxon>
        <taxon>Syntrophobacteraceae</taxon>
        <taxon>Desulfacinum</taxon>
    </lineage>
</organism>
<gene>
    <name evidence="2" type="ORF">SAMN02746041_02956</name>
</gene>
<dbReference type="EMBL" id="FWXF01000021">
    <property type="protein sequence ID" value="SMC27450.1"/>
    <property type="molecule type" value="Genomic_DNA"/>
</dbReference>
<reference evidence="2 3" key="1">
    <citation type="submission" date="2017-04" db="EMBL/GenBank/DDBJ databases">
        <authorList>
            <person name="Afonso C.L."/>
            <person name="Miller P.J."/>
            <person name="Scott M.A."/>
            <person name="Spackman E."/>
            <person name="Goraichik I."/>
            <person name="Dimitrov K.M."/>
            <person name="Suarez D.L."/>
            <person name="Swayne D.E."/>
        </authorList>
    </citation>
    <scope>NUCLEOTIDE SEQUENCE [LARGE SCALE GENOMIC DNA]</scope>
    <source>
        <strain evidence="2 3">DSM 13146</strain>
    </source>
</reference>
<keyword evidence="3" id="KW-1185">Reference proteome</keyword>
<feature type="region of interest" description="Disordered" evidence="1">
    <location>
        <begin position="1"/>
        <end position="26"/>
    </location>
</feature>
<proteinExistence type="predicted"/>
<sequence length="182" mass="20406">MASRENAQRVSAHFRRRHRERSREGGPYKMTPLGAWAASDPDALIFFFGGLALEECRLFCDLGSGDGTAVCCAALFTRAVGIEADLELCREAAAHARALHLVPPPHFVCADYSLLRPHHADCLYLYPDKPPSGLHHLVPPGWSGRLLIYGPHFPPEGFRCEKVLRWNRESLHVYRRLAHTGK</sequence>
<dbReference type="SUPFAM" id="SSF53335">
    <property type="entry name" value="S-adenosyl-L-methionine-dependent methyltransferases"/>
    <property type="match status" value="1"/>
</dbReference>
<dbReference type="AlphaFoldDB" id="A0A1W1XTY8"/>
<dbReference type="Proteomes" id="UP000192783">
    <property type="component" value="Unassembled WGS sequence"/>
</dbReference>